<evidence type="ECO:0000259" key="22">
    <source>
        <dbReference type="Pfam" id="PF00136"/>
    </source>
</evidence>
<keyword evidence="14 20" id="KW-0411">Iron-sulfur</keyword>
<feature type="compositionally biased region" description="Polar residues" evidence="21">
    <location>
        <begin position="735"/>
        <end position="746"/>
    </location>
</feature>
<feature type="domain" description="C4-type zinc-finger of DNA polymerase delta" evidence="24">
    <location>
        <begin position="1608"/>
        <end position="1684"/>
    </location>
</feature>
<dbReference type="Pfam" id="PF00136">
    <property type="entry name" value="DNA_pol_B"/>
    <property type="match status" value="1"/>
</dbReference>
<dbReference type="FunFam" id="1.10.132.60:FF:000007">
    <property type="entry name" value="DNA polymerase"/>
    <property type="match status" value="1"/>
</dbReference>
<evidence type="ECO:0000256" key="17">
    <source>
        <dbReference type="ARBA" id="ARBA00023242"/>
    </source>
</evidence>
<accession>A0AAD9INF6</accession>
<keyword evidence="12 20" id="KW-0239">DNA-directed DNA polymerase</keyword>
<evidence type="ECO:0000313" key="26">
    <source>
        <dbReference type="EMBL" id="KAK2079212.1"/>
    </source>
</evidence>
<keyword evidence="5 20" id="KW-0808">Transferase</keyword>
<dbReference type="Gene3D" id="1.10.287.690">
    <property type="entry name" value="Helix hairpin bin"/>
    <property type="match status" value="1"/>
</dbReference>
<evidence type="ECO:0000259" key="24">
    <source>
        <dbReference type="Pfam" id="PF14260"/>
    </source>
</evidence>
<evidence type="ECO:0000256" key="3">
    <source>
        <dbReference type="ARBA" id="ARBA00005755"/>
    </source>
</evidence>
<dbReference type="GO" id="GO:0016035">
    <property type="term" value="C:zeta DNA polymerase complex"/>
    <property type="evidence" value="ECO:0007669"/>
    <property type="project" value="InterPro"/>
</dbReference>
<dbReference type="Pfam" id="PF24065">
    <property type="entry name" value="REV3_N"/>
    <property type="match status" value="1"/>
</dbReference>
<dbReference type="PRINTS" id="PR00106">
    <property type="entry name" value="DNAPOLB"/>
</dbReference>
<dbReference type="InterPro" id="IPR006172">
    <property type="entry name" value="DNA-dir_DNA_pol_B"/>
</dbReference>
<evidence type="ECO:0000256" key="15">
    <source>
        <dbReference type="ARBA" id="ARBA00023125"/>
    </source>
</evidence>
<evidence type="ECO:0000259" key="23">
    <source>
        <dbReference type="Pfam" id="PF03104"/>
    </source>
</evidence>
<evidence type="ECO:0000256" key="18">
    <source>
        <dbReference type="ARBA" id="ARBA00049244"/>
    </source>
</evidence>
<dbReference type="PANTHER" id="PTHR45812:SF1">
    <property type="entry name" value="DNA POLYMERASE ZETA CATALYTIC SUBUNIT"/>
    <property type="match status" value="1"/>
</dbReference>
<dbReference type="GO" id="GO:0000724">
    <property type="term" value="P:double-strand break repair via homologous recombination"/>
    <property type="evidence" value="ECO:0007669"/>
    <property type="project" value="TreeGrafter"/>
</dbReference>
<dbReference type="Gene3D" id="1.10.132.60">
    <property type="entry name" value="DNA polymerase family B, C-terminal domain"/>
    <property type="match status" value="1"/>
</dbReference>
<keyword evidence="6 20" id="KW-0548">Nucleotidyltransferase</keyword>
<dbReference type="GO" id="GO:0008270">
    <property type="term" value="F:zinc ion binding"/>
    <property type="evidence" value="ECO:0007669"/>
    <property type="project" value="UniProtKB-KW"/>
</dbReference>
<dbReference type="InterPro" id="IPR056447">
    <property type="entry name" value="REV3_N"/>
</dbReference>
<dbReference type="GO" id="GO:0042276">
    <property type="term" value="P:error-prone translesion synthesis"/>
    <property type="evidence" value="ECO:0007669"/>
    <property type="project" value="TreeGrafter"/>
</dbReference>
<evidence type="ECO:0000256" key="12">
    <source>
        <dbReference type="ARBA" id="ARBA00022932"/>
    </source>
</evidence>
<organism evidence="26 27">
    <name type="scientific">Prototheca wickerhamii</name>
    <dbReference type="NCBI Taxonomy" id="3111"/>
    <lineage>
        <taxon>Eukaryota</taxon>
        <taxon>Viridiplantae</taxon>
        <taxon>Chlorophyta</taxon>
        <taxon>core chlorophytes</taxon>
        <taxon>Trebouxiophyceae</taxon>
        <taxon>Chlorellales</taxon>
        <taxon>Chlorellaceae</taxon>
        <taxon>Prototheca</taxon>
    </lineage>
</organism>
<feature type="region of interest" description="Disordered" evidence="21">
    <location>
        <begin position="711"/>
        <end position="818"/>
    </location>
</feature>
<dbReference type="GO" id="GO:0005634">
    <property type="term" value="C:nucleus"/>
    <property type="evidence" value="ECO:0007669"/>
    <property type="project" value="UniProtKB-SubCell"/>
</dbReference>
<keyword evidence="15 20" id="KW-0238">DNA-binding</keyword>
<dbReference type="FunFam" id="1.10.287.690:FF:000002">
    <property type="entry name" value="DNA polymerase zeta"/>
    <property type="match status" value="1"/>
</dbReference>
<dbReference type="Pfam" id="PF03104">
    <property type="entry name" value="DNA_pol_B_exo1"/>
    <property type="match status" value="1"/>
</dbReference>
<name>A0AAD9INF6_PROWI</name>
<dbReference type="SUPFAM" id="SSF53098">
    <property type="entry name" value="Ribonuclease H-like"/>
    <property type="match status" value="1"/>
</dbReference>
<evidence type="ECO:0000256" key="11">
    <source>
        <dbReference type="ARBA" id="ARBA00022833"/>
    </source>
</evidence>
<dbReference type="InterPro" id="IPR006134">
    <property type="entry name" value="DNA-dir_DNA_pol_B_multi_dom"/>
</dbReference>
<evidence type="ECO:0000256" key="10">
    <source>
        <dbReference type="ARBA" id="ARBA00022771"/>
    </source>
</evidence>
<protein>
    <recommendedName>
        <fullName evidence="20">DNA polymerase</fullName>
        <ecNumber evidence="20">2.7.7.7</ecNumber>
    </recommendedName>
</protein>
<dbReference type="InterPro" id="IPR012337">
    <property type="entry name" value="RNaseH-like_sf"/>
</dbReference>
<keyword evidence="7 20" id="KW-0235">DNA replication</keyword>
<dbReference type="SMART" id="SM00486">
    <property type="entry name" value="POLBc"/>
    <property type="match status" value="1"/>
</dbReference>
<dbReference type="SUPFAM" id="SSF56672">
    <property type="entry name" value="DNA/RNA polymerases"/>
    <property type="match status" value="1"/>
</dbReference>
<dbReference type="GO" id="GO:0000166">
    <property type="term" value="F:nucleotide binding"/>
    <property type="evidence" value="ECO:0007669"/>
    <property type="project" value="InterPro"/>
</dbReference>
<dbReference type="InterPro" id="IPR023211">
    <property type="entry name" value="DNA_pol_palm_dom_sf"/>
</dbReference>
<dbReference type="Pfam" id="PF14260">
    <property type="entry name" value="zf-C4pol"/>
    <property type="match status" value="1"/>
</dbReference>
<dbReference type="EMBL" id="JASFZW010000003">
    <property type="protein sequence ID" value="KAK2079212.1"/>
    <property type="molecule type" value="Genomic_DNA"/>
</dbReference>
<feature type="domain" description="DNA-directed DNA polymerase family B multifunctional" evidence="22">
    <location>
        <begin position="1094"/>
        <end position="1554"/>
    </location>
</feature>
<keyword evidence="8 20" id="KW-0479">Metal-binding</keyword>
<evidence type="ECO:0000256" key="20">
    <source>
        <dbReference type="RuleBase" id="RU000442"/>
    </source>
</evidence>
<dbReference type="InterPro" id="IPR025687">
    <property type="entry name" value="Znf-C4pol"/>
</dbReference>
<evidence type="ECO:0000256" key="1">
    <source>
        <dbReference type="ARBA" id="ARBA00001966"/>
    </source>
</evidence>
<feature type="region of interest" description="Disordered" evidence="21">
    <location>
        <begin position="404"/>
        <end position="432"/>
    </location>
</feature>
<dbReference type="GO" id="GO:0003887">
    <property type="term" value="F:DNA-directed DNA polymerase activity"/>
    <property type="evidence" value="ECO:0007669"/>
    <property type="project" value="UniProtKB-KW"/>
</dbReference>
<dbReference type="PROSITE" id="PS00116">
    <property type="entry name" value="DNA_POLYMERASE_B"/>
    <property type="match status" value="1"/>
</dbReference>
<dbReference type="GO" id="GO:0051539">
    <property type="term" value="F:4 iron, 4 sulfur cluster binding"/>
    <property type="evidence" value="ECO:0007669"/>
    <property type="project" value="UniProtKB-KW"/>
</dbReference>
<evidence type="ECO:0000256" key="4">
    <source>
        <dbReference type="ARBA" id="ARBA00022485"/>
    </source>
</evidence>
<keyword evidence="11 20" id="KW-0862">Zinc</keyword>
<evidence type="ECO:0000256" key="6">
    <source>
        <dbReference type="ARBA" id="ARBA00022695"/>
    </source>
</evidence>
<dbReference type="CDD" id="cd05534">
    <property type="entry name" value="POLBc_zeta"/>
    <property type="match status" value="1"/>
</dbReference>
<dbReference type="Proteomes" id="UP001255856">
    <property type="component" value="Unassembled WGS sequence"/>
</dbReference>
<evidence type="ECO:0000256" key="2">
    <source>
        <dbReference type="ARBA" id="ARBA00004123"/>
    </source>
</evidence>
<dbReference type="EC" id="2.7.7.7" evidence="20"/>
<keyword evidence="9" id="KW-0227">DNA damage</keyword>
<dbReference type="InterPro" id="IPR006133">
    <property type="entry name" value="DNA-dir_DNA_pol_B_exonuc"/>
</dbReference>
<dbReference type="Gene3D" id="3.30.342.10">
    <property type="entry name" value="DNA Polymerase, chain B, domain 1"/>
    <property type="match status" value="1"/>
</dbReference>
<dbReference type="GO" id="GO:0003677">
    <property type="term" value="F:DNA binding"/>
    <property type="evidence" value="ECO:0007669"/>
    <property type="project" value="UniProtKB-KW"/>
</dbReference>
<dbReference type="Gene3D" id="3.90.1600.10">
    <property type="entry name" value="Palm domain of DNA polymerase"/>
    <property type="match status" value="1"/>
</dbReference>
<comment type="cofactor">
    <cofactor evidence="1 20">
        <name>[4Fe-4S] cluster</name>
        <dbReference type="ChEBI" id="CHEBI:49883"/>
    </cofactor>
</comment>
<keyword evidence="17 20" id="KW-0539">Nucleus</keyword>
<feature type="region of interest" description="Disordered" evidence="21">
    <location>
        <begin position="468"/>
        <end position="496"/>
    </location>
</feature>
<keyword evidence="13 20" id="KW-0408">Iron</keyword>
<dbReference type="GO" id="GO:0006260">
    <property type="term" value="P:DNA replication"/>
    <property type="evidence" value="ECO:0007669"/>
    <property type="project" value="UniProtKB-KW"/>
</dbReference>
<evidence type="ECO:0000256" key="21">
    <source>
        <dbReference type="SAM" id="MobiDB-lite"/>
    </source>
</evidence>
<feature type="compositionally biased region" description="Low complexity" evidence="21">
    <location>
        <begin position="758"/>
        <end position="772"/>
    </location>
</feature>
<keyword evidence="10 20" id="KW-0863">Zinc-finger</keyword>
<evidence type="ECO:0000256" key="5">
    <source>
        <dbReference type="ARBA" id="ARBA00022679"/>
    </source>
</evidence>
<evidence type="ECO:0000256" key="7">
    <source>
        <dbReference type="ARBA" id="ARBA00022705"/>
    </source>
</evidence>
<comment type="catalytic activity">
    <reaction evidence="18 20">
        <text>DNA(n) + a 2'-deoxyribonucleoside 5'-triphosphate = DNA(n+1) + diphosphate</text>
        <dbReference type="Rhea" id="RHEA:22508"/>
        <dbReference type="Rhea" id="RHEA-COMP:17339"/>
        <dbReference type="Rhea" id="RHEA-COMP:17340"/>
        <dbReference type="ChEBI" id="CHEBI:33019"/>
        <dbReference type="ChEBI" id="CHEBI:61560"/>
        <dbReference type="ChEBI" id="CHEBI:173112"/>
        <dbReference type="EC" id="2.7.7.7"/>
    </reaction>
</comment>
<gene>
    <name evidence="26" type="ORF">QBZ16_002903</name>
</gene>
<keyword evidence="4 20" id="KW-0004">4Fe-4S</keyword>
<evidence type="ECO:0000256" key="8">
    <source>
        <dbReference type="ARBA" id="ARBA00022723"/>
    </source>
</evidence>
<evidence type="ECO:0000256" key="13">
    <source>
        <dbReference type="ARBA" id="ARBA00023004"/>
    </source>
</evidence>
<sequence length="1716" mass="185257">MAAPSPPASDDQGFSLTLVSIDHYMAAPLPELDVRWSSLEGGPVQQVPVIRIFGHTPAGQKACLHVHQAFPYFYVPYPEDLPQEPEQALATLQRLGMALESVLSMSTSQALAGGAPEAGPRSSPARARRQHVFDRAFVRLSLYNPREVSRAALLMQSGAVLGRRWQPHEAHVPFLLQFKLDFNLYGMGWVRLSRGRFRTLPAEAHEGVDQLPSQRAVGAPVGGPVARASLPSDWTWDESAPPCQTTCELELDACVDAILNREGLARVPLSEACPDTRLVESLAPMWAEEAARCGGEVPPRAPSPERDPQPLGEAIEATRAEFEAIALAQSAVAEPQTLEEPEAASEEPDMLLRLADQGALLATPPVALDDNSRLTRPHFPEEGSCTVGAWEDEEARALAWLQEHQEGDEEEGRSWPAGAPHPGQLGDHDQPAEVEDSAHYPFREGGLDFEKEASQIPQLLGTWHEWTASEDESQSGSPRPGDDLDQDASETPSGSVSLNGASALFKIARVTKPPPLQADLDAFAAAAGFPVVCNLPAHFSTPADVPEKALSAANQVRRPPCLAVSALPPFLSAAVDGRRLHADMARLARGAAPSSDRTVCLQPLRAPPTRAEVDAWLRAGPQRVSAPAFQAPDTDSNTGRLLPAAGAGSQEEEGGLLGTPAVADSQPAGTIFLTPQPLESTPDEEPIPVPASPKYDERTFFYSNPYVAQTATQRTPASAEARGPPSAHRAFETPRPTTGASGSQPPRSARPSRLSQGATPASAPVRQAAAPASHRKTTPLTSVPEASSLLSPACGPSGQATRTPPSQRGFKRRAGAAPEPSLTLLSVEVHADSRGGLLPDPRHDAVRAVVLARMDQGLDDEPDHLFDARVLVWAGDEKIQDSGGQGDASNQHGPVDAKAEFLFDAPEPPLGPATRLDERARVETYASERALLRAVILAVRTLDPDVLLGYETQQSSLGYLSDRAAALGDGRLLRALSRTPEVAGAREGLDDEYGRLHDSGLHVPGRVVLNVWRLMQAEVKLAAYSLEAVAAAVLQLRVPRAPPRQLHAWFGAPAWRGRCLSMLARRARLSLALLDRLDLITRTSELARAFGIDFFSVLSRGSQYRVESMMLRLAHTQNFLALSPSREQVARQPAMEILPLVMEPDSNFYHDPVVVLDFQSLYPSMIIAYNLCFSTCLGRPAHARAKGDEGEAPKLGCCGAYALPPGTLARPGLRPRELVVAPNGVAFAPAAHRPGVLPRLLREILETRVMVKGAMKRLPASARVLLRCLNARQFGLKLIANVTYGYASAGFSGRMPLAELADAIVAFGRATLERAIATVNARQEWGARVVYGDTDSLFVHLPHRSRAEAFRIGAEIARAVTAASPAPVTLKLEKVYHPCVLLTKKRYVGFAYESPAAAVPVFDAKGIETVRRDSCPAVAKILERSLRTLFTTRDLSLVRRHCERQWTRILAGRVSVQDFVFAKEVRLGTYAARHGLIPPAALVATRAMAADPRHVAEPRYGERVRYVVVHGPPGARLVDVVVPPETLVEAGGKLRLHGLYYIAKQINPALERVFGLLGADVRAWFAQLPRPSRLLPQKRPPPALLGEASAGGGASTGTIDRYYLSRHCAICDQLTAAASAICERCAAEPSLAAGVLLARQARLDARYRRLVRLCTHCGGDGGWSRAHDGGIACDSPDCGIWYERRKTWHELTVTTHLTEAGLCQLEDAMPFDQHTF</sequence>
<evidence type="ECO:0000256" key="19">
    <source>
        <dbReference type="ARBA" id="ARBA00066055"/>
    </source>
</evidence>
<keyword evidence="27" id="KW-1185">Reference proteome</keyword>
<feature type="domain" description="DNA polymerase zeta catalytic subunit N-terminal" evidence="25">
    <location>
        <begin position="14"/>
        <end position="67"/>
    </location>
</feature>
<evidence type="ECO:0000256" key="9">
    <source>
        <dbReference type="ARBA" id="ARBA00022763"/>
    </source>
</evidence>
<keyword evidence="16" id="KW-0234">DNA repair</keyword>
<feature type="region of interest" description="Disordered" evidence="21">
    <location>
        <begin position="625"/>
        <end position="659"/>
    </location>
</feature>
<dbReference type="PANTHER" id="PTHR45812">
    <property type="entry name" value="DNA POLYMERASE ZETA CATALYTIC SUBUNIT"/>
    <property type="match status" value="1"/>
</dbReference>
<comment type="subunit">
    <text evidence="19">Forms DNA polymerase zeta with REV7.</text>
</comment>
<feature type="compositionally biased region" description="Polar residues" evidence="21">
    <location>
        <begin position="778"/>
        <end position="790"/>
    </location>
</feature>
<reference evidence="26" key="1">
    <citation type="submission" date="2021-01" db="EMBL/GenBank/DDBJ databases">
        <authorList>
            <person name="Eckstrom K.M.E."/>
        </authorList>
    </citation>
    <scope>NUCLEOTIDE SEQUENCE</scope>
    <source>
        <strain evidence="26">UVCC 0001</strain>
    </source>
</reference>
<evidence type="ECO:0000313" key="27">
    <source>
        <dbReference type="Proteomes" id="UP001255856"/>
    </source>
</evidence>
<dbReference type="InterPro" id="IPR036397">
    <property type="entry name" value="RNaseH_sf"/>
</dbReference>
<dbReference type="InterPro" id="IPR042087">
    <property type="entry name" value="DNA_pol_B_thumb"/>
</dbReference>
<dbReference type="Gene3D" id="3.30.420.10">
    <property type="entry name" value="Ribonuclease H-like superfamily/Ribonuclease H"/>
    <property type="match status" value="1"/>
</dbReference>
<evidence type="ECO:0000256" key="14">
    <source>
        <dbReference type="ARBA" id="ARBA00023014"/>
    </source>
</evidence>
<evidence type="ECO:0000259" key="25">
    <source>
        <dbReference type="Pfam" id="PF24065"/>
    </source>
</evidence>
<comment type="similarity">
    <text evidence="3 20">Belongs to the DNA polymerase type-B family.</text>
</comment>
<evidence type="ECO:0000256" key="16">
    <source>
        <dbReference type="ARBA" id="ARBA00023204"/>
    </source>
</evidence>
<dbReference type="CDD" id="cd05778">
    <property type="entry name" value="DNA_polB_zeta_exo"/>
    <property type="match status" value="1"/>
</dbReference>
<comment type="caution">
    <text evidence="26">The sequence shown here is derived from an EMBL/GenBank/DDBJ whole genome shotgun (WGS) entry which is preliminary data.</text>
</comment>
<feature type="domain" description="DNA-directed DNA polymerase family B exonuclease" evidence="23">
    <location>
        <begin position="820"/>
        <end position="1029"/>
    </location>
</feature>
<dbReference type="InterPro" id="IPR043502">
    <property type="entry name" value="DNA/RNA_pol_sf"/>
</dbReference>
<dbReference type="InterPro" id="IPR030559">
    <property type="entry name" value="PolZ_Rev3"/>
</dbReference>
<dbReference type="InterPro" id="IPR017964">
    <property type="entry name" value="DNA-dir_DNA_pol_B_CS"/>
</dbReference>
<proteinExistence type="inferred from homology"/>
<comment type="subcellular location">
    <subcellularLocation>
        <location evidence="2 20">Nucleus</location>
    </subcellularLocation>
</comment>